<dbReference type="InterPro" id="IPR001455">
    <property type="entry name" value="TusA-like"/>
</dbReference>
<dbReference type="SUPFAM" id="SSF75169">
    <property type="entry name" value="DsrEFH-like"/>
    <property type="match status" value="1"/>
</dbReference>
<comment type="caution">
    <text evidence="8">The sequence shown here is derived from an EMBL/GenBank/DDBJ whole genome shotgun (WGS) entry which is preliminary data.</text>
</comment>
<keyword evidence="6" id="KW-0676">Redox-active center</keyword>
<name>A0A3N1ZX27_9ACTN</name>
<dbReference type="Proteomes" id="UP000275749">
    <property type="component" value="Unassembled WGS sequence"/>
</dbReference>
<keyword evidence="5" id="KW-0560">Oxidoreductase</keyword>
<dbReference type="Pfam" id="PF02852">
    <property type="entry name" value="Pyr_redox_dim"/>
    <property type="match status" value="1"/>
</dbReference>
<evidence type="ECO:0000259" key="7">
    <source>
        <dbReference type="PROSITE" id="PS50206"/>
    </source>
</evidence>
<dbReference type="Gene3D" id="3.30.110.40">
    <property type="entry name" value="TusA-like domain"/>
    <property type="match status" value="1"/>
</dbReference>
<dbReference type="SMART" id="SM00450">
    <property type="entry name" value="RHOD"/>
    <property type="match status" value="1"/>
</dbReference>
<evidence type="ECO:0000256" key="3">
    <source>
        <dbReference type="ARBA" id="ARBA00022630"/>
    </source>
</evidence>
<dbReference type="InterPro" id="IPR036873">
    <property type="entry name" value="Rhodanese-like_dom_sf"/>
</dbReference>
<dbReference type="InterPro" id="IPR032836">
    <property type="entry name" value="DsrE2-like"/>
</dbReference>
<dbReference type="InterPro" id="IPR004099">
    <property type="entry name" value="Pyr_nucl-diS_OxRdtase_dimer"/>
</dbReference>
<dbReference type="InterPro" id="IPR027396">
    <property type="entry name" value="DsrEFH-like"/>
</dbReference>
<dbReference type="PANTHER" id="PTHR43429">
    <property type="entry name" value="PYRIDINE NUCLEOTIDE-DISULFIDE OXIDOREDUCTASE DOMAIN-CONTAINING"/>
    <property type="match status" value="1"/>
</dbReference>
<dbReference type="PRINTS" id="PR00368">
    <property type="entry name" value="FADPNR"/>
</dbReference>
<dbReference type="Pfam" id="PF00581">
    <property type="entry name" value="Rhodanese"/>
    <property type="match status" value="1"/>
</dbReference>
<dbReference type="InterPro" id="IPR036868">
    <property type="entry name" value="TusA-like_sf"/>
</dbReference>
<dbReference type="Gene3D" id="3.40.1260.10">
    <property type="entry name" value="DsrEFH-like"/>
    <property type="match status" value="1"/>
</dbReference>
<dbReference type="Pfam" id="PF01206">
    <property type="entry name" value="TusA"/>
    <property type="match status" value="1"/>
</dbReference>
<evidence type="ECO:0000256" key="2">
    <source>
        <dbReference type="ARBA" id="ARBA00009130"/>
    </source>
</evidence>
<keyword evidence="3" id="KW-0285">Flavoprotein</keyword>
<evidence type="ECO:0000256" key="5">
    <source>
        <dbReference type="ARBA" id="ARBA00023002"/>
    </source>
</evidence>
<keyword evidence="4" id="KW-0274">FAD</keyword>
<evidence type="ECO:0000313" key="8">
    <source>
        <dbReference type="EMBL" id="ROR55385.1"/>
    </source>
</evidence>
<dbReference type="SUPFAM" id="SSF55424">
    <property type="entry name" value="FAD/NAD-linked reductases, dimerisation (C-terminal) domain"/>
    <property type="match status" value="1"/>
</dbReference>
<dbReference type="SUPFAM" id="SSF51905">
    <property type="entry name" value="FAD/NAD(P)-binding domain"/>
    <property type="match status" value="1"/>
</dbReference>
<dbReference type="Gene3D" id="3.40.250.10">
    <property type="entry name" value="Rhodanese-like domain"/>
    <property type="match status" value="1"/>
</dbReference>
<dbReference type="InterPro" id="IPR016156">
    <property type="entry name" value="FAD/NAD-linked_Rdtase_dimer_sf"/>
</dbReference>
<dbReference type="PROSITE" id="PS01148">
    <property type="entry name" value="UPF0033"/>
    <property type="match status" value="1"/>
</dbReference>
<dbReference type="PRINTS" id="PR00411">
    <property type="entry name" value="PNDRDTASEI"/>
</dbReference>
<dbReference type="InterPro" id="IPR001763">
    <property type="entry name" value="Rhodanese-like_dom"/>
</dbReference>
<accession>A0A3N1ZX27</accession>
<reference evidence="8 9" key="1">
    <citation type="submission" date="2018-11" db="EMBL/GenBank/DDBJ databases">
        <title>Sequencing the genomes of 1000 actinobacteria strains.</title>
        <authorList>
            <person name="Klenk H.-P."/>
        </authorList>
    </citation>
    <scope>NUCLEOTIDE SEQUENCE [LARGE SCALE GENOMIC DNA]</scope>
    <source>
        <strain evidence="8 9">DSM 10546</strain>
    </source>
</reference>
<dbReference type="PROSITE" id="PS50206">
    <property type="entry name" value="RHODANESE_3"/>
    <property type="match status" value="1"/>
</dbReference>
<dbReference type="GO" id="GO:0016491">
    <property type="term" value="F:oxidoreductase activity"/>
    <property type="evidence" value="ECO:0007669"/>
    <property type="project" value="UniProtKB-KW"/>
</dbReference>
<dbReference type="EMBL" id="RKHG01000001">
    <property type="protein sequence ID" value="ROR55385.1"/>
    <property type="molecule type" value="Genomic_DNA"/>
</dbReference>
<organism evidence="8 9">
    <name type="scientific">Luteococcus japonicus</name>
    <dbReference type="NCBI Taxonomy" id="33984"/>
    <lineage>
        <taxon>Bacteria</taxon>
        <taxon>Bacillati</taxon>
        <taxon>Actinomycetota</taxon>
        <taxon>Actinomycetes</taxon>
        <taxon>Propionibacteriales</taxon>
        <taxon>Propionibacteriaceae</taxon>
        <taxon>Luteococcus</taxon>
    </lineage>
</organism>
<dbReference type="SUPFAM" id="SSF64307">
    <property type="entry name" value="SirA-like"/>
    <property type="match status" value="1"/>
</dbReference>
<dbReference type="Gene3D" id="3.50.50.60">
    <property type="entry name" value="FAD/NAD(P)-binding domain"/>
    <property type="match status" value="2"/>
</dbReference>
<dbReference type="SUPFAM" id="SSF52821">
    <property type="entry name" value="Rhodanese/Cell cycle control phosphatase"/>
    <property type="match status" value="1"/>
</dbReference>
<evidence type="ECO:0000313" key="9">
    <source>
        <dbReference type="Proteomes" id="UP000275749"/>
    </source>
</evidence>
<dbReference type="InterPro" id="IPR023753">
    <property type="entry name" value="FAD/NAD-binding_dom"/>
</dbReference>
<dbReference type="PANTHER" id="PTHR43429:SF1">
    <property type="entry name" value="NAD(P)H SULFUR OXIDOREDUCTASE (COA-DEPENDENT)"/>
    <property type="match status" value="1"/>
</dbReference>
<gene>
    <name evidence="8" type="ORF">EDD41_2650</name>
</gene>
<dbReference type="Pfam" id="PF13686">
    <property type="entry name" value="DrsE_2"/>
    <property type="match status" value="1"/>
</dbReference>
<evidence type="ECO:0000256" key="6">
    <source>
        <dbReference type="ARBA" id="ARBA00023284"/>
    </source>
</evidence>
<dbReference type="InterPro" id="IPR036188">
    <property type="entry name" value="FAD/NAD-bd_sf"/>
</dbReference>
<proteinExistence type="inferred from homology"/>
<sequence length="823" mass="87454">MKLVVVGGVAAGMSLAARVRRLDEDAEILVLERGHHVSFANCGLPYHVGEVIKDRDRLVLQTPQSLAQSLNLDVRLRHEVIDVDAGSRNVTVRDLDSGREFIEHYDELALCVGASAIIPPIPGVDLPGIHVLRSLSDMDQIKQRADKALTSPHGLRALVVGAGFIGLEAAENLRERGSDVHVVEMAPQILPPVDREIAADAERTMRSHGIKLHLGTAATAFDADGPAITATLDDGSRITADLVVLAIGVRPLTELAVAAGVELGARGGVKVDNHQRTTIEHIWAAGDVVESPHTVLPGHHLVPLAGPANRQGRVAAENICGRETSYDSTQGTSVVKLFTMTVAATGANSRQLQAAGIDFSMVHVHPTGHAGYYPGTSPMHLKVLFSPDDGRLLGAQCAGFDGVEKRIDVIATALRMGGSVFDLEKLELSYAPPYGSAKDPVNMAGFLASNTILGDARLWYPGDSLEGCRVIDVREPTEFDVWHLDGSENVPLGTLREALTDWDREQPVRLLCAVGFRSYLAHRILVQRGFTDIAFLSGGSATYRAWTGDQPDVVDLSAIISQEPLIAPFTAAPTETQTVDLDCTGLACPGPIMRLSETMKGLRPGDEIVATVSDMGFAADGPAWARRNGHELVSLEQSGAGVRAVFRHSGAVVAQAAAASAAPAPSAKAKNSFVVFSGDMDKMIAAFIIANGALALGNDVSMFFTFWGLNALRDPKAPKRDMKPMDKMFKAMMPSGADALTLSQMNMGGAGTAMIKNVMKQHNVPSVPELIQSAIDGGARLIACTMTMDLLGIDKADLMPGVDFGGVATFLDEAGDSQTTLFI</sequence>
<evidence type="ECO:0000256" key="4">
    <source>
        <dbReference type="ARBA" id="ARBA00022827"/>
    </source>
</evidence>
<feature type="domain" description="Rhodanese" evidence="7">
    <location>
        <begin position="464"/>
        <end position="555"/>
    </location>
</feature>
<evidence type="ECO:0000256" key="1">
    <source>
        <dbReference type="ARBA" id="ARBA00001974"/>
    </source>
</evidence>
<comment type="similarity">
    <text evidence="2">Belongs to the class-III pyridine nucleotide-disulfide oxidoreductase family.</text>
</comment>
<dbReference type="RefSeq" id="WP_123576209.1">
    <property type="nucleotide sequence ID" value="NZ_RKHG01000001.1"/>
</dbReference>
<dbReference type="InterPro" id="IPR050260">
    <property type="entry name" value="FAD-bd_OxRdtase"/>
</dbReference>
<comment type="cofactor">
    <cofactor evidence="1">
        <name>FAD</name>
        <dbReference type="ChEBI" id="CHEBI:57692"/>
    </cofactor>
</comment>
<dbReference type="AlphaFoldDB" id="A0A3N1ZX27"/>
<protein>
    <submittedName>
        <fullName evidence="8">NADPH-dependent 2,4-dienoyl-CoA reductase/sulfur reductase-like enzyme</fullName>
    </submittedName>
</protein>
<dbReference type="Pfam" id="PF07992">
    <property type="entry name" value="Pyr_redox_2"/>
    <property type="match status" value="1"/>
</dbReference>